<name>A0ABW0NYG5_9HYPH</name>
<comment type="caution">
    <text evidence="1">The sequence shown here is derived from an EMBL/GenBank/DDBJ whole genome shotgun (WGS) entry which is preliminary data.</text>
</comment>
<reference evidence="2" key="1">
    <citation type="journal article" date="2019" name="Int. J. Syst. Evol. Microbiol.">
        <title>The Global Catalogue of Microorganisms (GCM) 10K type strain sequencing project: providing services to taxonomists for standard genome sequencing and annotation.</title>
        <authorList>
            <consortium name="The Broad Institute Genomics Platform"/>
            <consortium name="The Broad Institute Genome Sequencing Center for Infectious Disease"/>
            <person name="Wu L."/>
            <person name="Ma J."/>
        </authorList>
    </citation>
    <scope>NUCLEOTIDE SEQUENCE [LARGE SCALE GENOMIC DNA]</scope>
    <source>
        <strain evidence="2">CCUG 43117</strain>
    </source>
</reference>
<dbReference type="PANTHER" id="PTHR33988">
    <property type="entry name" value="ENDORIBONUCLEASE MAZF-RELATED"/>
    <property type="match status" value="1"/>
</dbReference>
<protein>
    <submittedName>
        <fullName evidence="1">Type II toxin-antitoxin system PemK/MazF family toxin</fullName>
    </submittedName>
</protein>
<dbReference type="EMBL" id="JBHSLU010000010">
    <property type="protein sequence ID" value="MFC5505001.1"/>
    <property type="molecule type" value="Genomic_DNA"/>
</dbReference>
<dbReference type="SUPFAM" id="SSF50118">
    <property type="entry name" value="Cell growth inhibitor/plasmid maintenance toxic component"/>
    <property type="match status" value="1"/>
</dbReference>
<keyword evidence="2" id="KW-1185">Reference proteome</keyword>
<evidence type="ECO:0000313" key="2">
    <source>
        <dbReference type="Proteomes" id="UP001596060"/>
    </source>
</evidence>
<dbReference type="Proteomes" id="UP001596060">
    <property type="component" value="Unassembled WGS sequence"/>
</dbReference>
<organism evidence="1 2">
    <name type="scientific">Bosea massiliensis</name>
    <dbReference type="NCBI Taxonomy" id="151419"/>
    <lineage>
        <taxon>Bacteria</taxon>
        <taxon>Pseudomonadati</taxon>
        <taxon>Pseudomonadota</taxon>
        <taxon>Alphaproteobacteria</taxon>
        <taxon>Hyphomicrobiales</taxon>
        <taxon>Boseaceae</taxon>
        <taxon>Bosea</taxon>
    </lineage>
</organism>
<dbReference type="Pfam" id="PF02452">
    <property type="entry name" value="PemK_toxin"/>
    <property type="match status" value="1"/>
</dbReference>
<dbReference type="InterPro" id="IPR011067">
    <property type="entry name" value="Plasmid_toxin/cell-grow_inhib"/>
</dbReference>
<proteinExistence type="predicted"/>
<dbReference type="InterPro" id="IPR003477">
    <property type="entry name" value="PemK-like"/>
</dbReference>
<dbReference type="Gene3D" id="2.30.30.110">
    <property type="match status" value="1"/>
</dbReference>
<dbReference type="RefSeq" id="WP_082735374.1">
    <property type="nucleotide sequence ID" value="NZ_JBHSLU010000010.1"/>
</dbReference>
<accession>A0ABW0NYG5</accession>
<sequence>MLRRMTSTGALTSARRSSMTITIPGRKAPERGDVFWADLDPVRGTEQAGRRPVVVLSDDRLHSVSLRSLVCPITTNQQAWPTKIIIPADCVVSGAILIDQARMIDRDQRLLRFIGRLPNEVVALAVEALTMFLSQSQAPFAR</sequence>
<gene>
    <name evidence="1" type="ORF">ACFPN9_06980</name>
</gene>
<evidence type="ECO:0000313" key="1">
    <source>
        <dbReference type="EMBL" id="MFC5505001.1"/>
    </source>
</evidence>